<protein>
    <submittedName>
        <fullName evidence="3">Uncharacterized protein</fullName>
    </submittedName>
</protein>
<dbReference type="InterPro" id="IPR000825">
    <property type="entry name" value="SUF_FeS_clus_asmbl_SufBD_core"/>
</dbReference>
<evidence type="ECO:0000313" key="4">
    <source>
        <dbReference type="Proteomes" id="UP001489004"/>
    </source>
</evidence>
<accession>A0AAW1P7S2</accession>
<dbReference type="InterPro" id="IPR055346">
    <property type="entry name" value="Fe-S_cluster_assembly_SufBD"/>
</dbReference>
<proteinExistence type="predicted"/>
<dbReference type="EMBL" id="JALJOR010000018">
    <property type="protein sequence ID" value="KAK9804290.1"/>
    <property type="molecule type" value="Genomic_DNA"/>
</dbReference>
<dbReference type="InterPro" id="IPR037284">
    <property type="entry name" value="SUF_FeS_clus_asmbl_SufBD_sf"/>
</dbReference>
<dbReference type="AlphaFoldDB" id="A0AAW1P7S2"/>
<evidence type="ECO:0000259" key="2">
    <source>
        <dbReference type="Pfam" id="PF19295"/>
    </source>
</evidence>
<evidence type="ECO:0000313" key="3">
    <source>
        <dbReference type="EMBL" id="KAK9804290.1"/>
    </source>
</evidence>
<evidence type="ECO:0000259" key="1">
    <source>
        <dbReference type="Pfam" id="PF01458"/>
    </source>
</evidence>
<dbReference type="InterPro" id="IPR045595">
    <property type="entry name" value="SufBD_N"/>
</dbReference>
<dbReference type="Proteomes" id="UP001489004">
    <property type="component" value="Unassembled WGS sequence"/>
</dbReference>
<keyword evidence="4" id="KW-1185">Reference proteome</keyword>
<dbReference type="PANTHER" id="PTHR43575:SF1">
    <property type="entry name" value="PROTEIN ABCI7, CHLOROPLASTIC"/>
    <property type="match status" value="1"/>
</dbReference>
<sequence>MEALLSGRSCCLPGTSQRQEGTWTPAEDKWTQRLLTAFAQVRTVAAPGALQRMQDECTQALRTQRMPTTRNEEYRFTDVSRILQSTPQPASQSPAGLPEAVAAHKLEAAAVQLVVVDGVLNRELSRLGGLPEGVYVGSIGGAPASAAEHLGQQARTRGSPFALINGATAQDAVCIHVPAGMEVPQAVHVLYIATGDANAVTVSCPRLLAVLEERAYLEVLEEFSGAQAEQKYFTNAVAEFVVHQGASLVHKYVQLESNPGWHMKATLVSQAQGSRYALTEAMVGASLARHDLGVAQLGRKTETTMRSFILCGEGQLHDLHSKLRLHHPAGTANQLHKCIVAASSARGVFDGNVKVERAAQQTDAGQLSRNLLLAEKATVNVKPNLQIIADDVKCTHGCAVSDLQEDQLFYFRARGVDPKDARRVLVYSFGAEVTQHLKHPDLMARLEAAVTQTLGDIVAAAD</sequence>
<dbReference type="Pfam" id="PF19295">
    <property type="entry name" value="SufBD_N"/>
    <property type="match status" value="1"/>
</dbReference>
<gene>
    <name evidence="3" type="ORF">WJX72_005085</name>
</gene>
<dbReference type="SUPFAM" id="SSF101960">
    <property type="entry name" value="Stabilizer of iron transporter SufD"/>
    <property type="match status" value="1"/>
</dbReference>
<feature type="domain" description="SUF system FeS cluster assembly SufBD N-terminal" evidence="2">
    <location>
        <begin position="46"/>
        <end position="189"/>
    </location>
</feature>
<dbReference type="PANTHER" id="PTHR43575">
    <property type="entry name" value="PROTEIN ABCI7, CHLOROPLASTIC"/>
    <property type="match status" value="1"/>
</dbReference>
<dbReference type="Pfam" id="PF01458">
    <property type="entry name" value="SUFBD_core"/>
    <property type="match status" value="1"/>
</dbReference>
<feature type="domain" description="SUF system FeS cluster assembly SufBD core" evidence="1">
    <location>
        <begin position="198"/>
        <end position="429"/>
    </location>
</feature>
<dbReference type="GO" id="GO:0016226">
    <property type="term" value="P:iron-sulfur cluster assembly"/>
    <property type="evidence" value="ECO:0007669"/>
    <property type="project" value="InterPro"/>
</dbReference>
<organism evidence="3 4">
    <name type="scientific">[Myrmecia] bisecta</name>
    <dbReference type="NCBI Taxonomy" id="41462"/>
    <lineage>
        <taxon>Eukaryota</taxon>
        <taxon>Viridiplantae</taxon>
        <taxon>Chlorophyta</taxon>
        <taxon>core chlorophytes</taxon>
        <taxon>Trebouxiophyceae</taxon>
        <taxon>Trebouxiales</taxon>
        <taxon>Trebouxiaceae</taxon>
        <taxon>Myrmecia</taxon>
    </lineage>
</organism>
<name>A0AAW1P7S2_9CHLO</name>
<reference evidence="3 4" key="1">
    <citation type="journal article" date="2024" name="Nat. Commun.">
        <title>Phylogenomics reveals the evolutionary origins of lichenization in chlorophyte algae.</title>
        <authorList>
            <person name="Puginier C."/>
            <person name="Libourel C."/>
            <person name="Otte J."/>
            <person name="Skaloud P."/>
            <person name="Haon M."/>
            <person name="Grisel S."/>
            <person name="Petersen M."/>
            <person name="Berrin J.G."/>
            <person name="Delaux P.M."/>
            <person name="Dal Grande F."/>
            <person name="Keller J."/>
        </authorList>
    </citation>
    <scope>NUCLEOTIDE SEQUENCE [LARGE SCALE GENOMIC DNA]</scope>
    <source>
        <strain evidence="3 4">SAG 2043</strain>
    </source>
</reference>
<comment type="caution">
    <text evidence="3">The sequence shown here is derived from an EMBL/GenBank/DDBJ whole genome shotgun (WGS) entry which is preliminary data.</text>
</comment>